<evidence type="ECO:0000256" key="3">
    <source>
        <dbReference type="SAM" id="MobiDB-lite"/>
    </source>
</evidence>
<protein>
    <submittedName>
        <fullName evidence="5">14885_t:CDS:1</fullName>
    </submittedName>
</protein>
<dbReference type="EMBL" id="CAJVQA010000233">
    <property type="protein sequence ID" value="CAG8463650.1"/>
    <property type="molecule type" value="Genomic_DNA"/>
</dbReference>
<dbReference type="Proteomes" id="UP000789759">
    <property type="component" value="Unassembled WGS sequence"/>
</dbReference>
<dbReference type="SUPFAM" id="SSF46689">
    <property type="entry name" value="Homeodomain-like"/>
    <property type="match status" value="1"/>
</dbReference>
<dbReference type="CDD" id="cd00086">
    <property type="entry name" value="homeodomain"/>
    <property type="match status" value="1"/>
</dbReference>
<feature type="domain" description="Homeobox" evidence="4">
    <location>
        <begin position="181"/>
        <end position="236"/>
    </location>
</feature>
<name>A0A9N8VWD7_9GLOM</name>
<dbReference type="Gene3D" id="1.10.10.60">
    <property type="entry name" value="Homeodomain-like"/>
    <property type="match status" value="1"/>
</dbReference>
<keyword evidence="1 2" id="KW-0238">DNA-binding</keyword>
<feature type="compositionally biased region" description="Basic residues" evidence="3">
    <location>
        <begin position="311"/>
        <end position="327"/>
    </location>
</feature>
<comment type="subcellular location">
    <subcellularLocation>
        <location evidence="1 2">Nucleus</location>
    </subcellularLocation>
</comment>
<dbReference type="InterPro" id="IPR009057">
    <property type="entry name" value="Homeodomain-like_sf"/>
</dbReference>
<dbReference type="SMART" id="SM00389">
    <property type="entry name" value="HOX"/>
    <property type="match status" value="1"/>
</dbReference>
<evidence type="ECO:0000259" key="4">
    <source>
        <dbReference type="PROSITE" id="PS50071"/>
    </source>
</evidence>
<dbReference type="InterPro" id="IPR001356">
    <property type="entry name" value="HD"/>
</dbReference>
<keyword evidence="1 2" id="KW-0539">Nucleus</keyword>
<dbReference type="OrthoDB" id="6159439at2759"/>
<reference evidence="5" key="1">
    <citation type="submission" date="2021-06" db="EMBL/GenBank/DDBJ databases">
        <authorList>
            <person name="Kallberg Y."/>
            <person name="Tangrot J."/>
            <person name="Rosling A."/>
        </authorList>
    </citation>
    <scope>NUCLEOTIDE SEQUENCE</scope>
    <source>
        <strain evidence="5">FL966</strain>
    </source>
</reference>
<keyword evidence="6" id="KW-1185">Reference proteome</keyword>
<feature type="region of interest" description="Disordered" evidence="3">
    <location>
        <begin position="298"/>
        <end position="331"/>
    </location>
</feature>
<sequence length="607" mass="69507">MDSLKEKSLVLSEIHSKFTKLASKFQNNSDLISTDFHTSFRQKLFVDYGYDLSIYDEETSFFKLFESQLDNEIPVETIHQDELLKIEICFGESVKTKYLDAVNSAHKFCLQKCREQKKALLRDIFMLPSGNKEYVIKTLNQIHSYFADMLSQMIEQFRVTIGFYNANTVSMNHSISTCINQSRFTDEIKQILEDYFCEISDRPNHCEKLELSKTTGLSIKQIETWFNNRRNRAEKDNEKLERLTTEFLDKKVDWEDKFTAVRSGKITAKDMRTIIIQAFDLPCTDLIEEEPLAVSEDIEAIKSNESSSSKKSTKTRGRLTKEARKKVAPYNKSSPMTTKIAMMRTNEVKNDILQEDSKDPISTTQYSTQLYGNELSTGFDIFQQATTDVSDNSVTKTKMTPLKIRHRPNKDLARAISQPYNRTQQNKQISNENEPVISGVPSIQYTSLPSSSTSSFEEDIFDYISTYAPTTSFSNLSDISDFSQSSDIVDFDQFNDISTLNNYSTLPFVFEQYDSSSMLTQSLNDHDFTFNAVTIPNLSDTSIYVSTDTLQDHVSEQASAVDMANQYNLFDSLLDNDTNITQQTYFDDSNFTVGPIGENIDFNDIEP</sequence>
<feature type="DNA-binding region" description="Homeobox" evidence="1">
    <location>
        <begin position="183"/>
        <end position="237"/>
    </location>
</feature>
<dbReference type="Pfam" id="PF00046">
    <property type="entry name" value="Homeodomain"/>
    <property type="match status" value="1"/>
</dbReference>
<organism evidence="5 6">
    <name type="scientific">Cetraspora pellucida</name>
    <dbReference type="NCBI Taxonomy" id="1433469"/>
    <lineage>
        <taxon>Eukaryota</taxon>
        <taxon>Fungi</taxon>
        <taxon>Fungi incertae sedis</taxon>
        <taxon>Mucoromycota</taxon>
        <taxon>Glomeromycotina</taxon>
        <taxon>Glomeromycetes</taxon>
        <taxon>Diversisporales</taxon>
        <taxon>Gigasporaceae</taxon>
        <taxon>Cetraspora</taxon>
    </lineage>
</organism>
<evidence type="ECO:0000313" key="6">
    <source>
        <dbReference type="Proteomes" id="UP000789759"/>
    </source>
</evidence>
<evidence type="ECO:0000256" key="2">
    <source>
        <dbReference type="RuleBase" id="RU000682"/>
    </source>
</evidence>
<dbReference type="GO" id="GO:0003677">
    <property type="term" value="F:DNA binding"/>
    <property type="evidence" value="ECO:0007669"/>
    <property type="project" value="UniProtKB-UniRule"/>
</dbReference>
<comment type="caution">
    <text evidence="5">The sequence shown here is derived from an EMBL/GenBank/DDBJ whole genome shotgun (WGS) entry which is preliminary data.</text>
</comment>
<dbReference type="GO" id="GO:0005634">
    <property type="term" value="C:nucleus"/>
    <property type="evidence" value="ECO:0007669"/>
    <property type="project" value="UniProtKB-SubCell"/>
</dbReference>
<proteinExistence type="predicted"/>
<dbReference type="PROSITE" id="PS50071">
    <property type="entry name" value="HOMEOBOX_2"/>
    <property type="match status" value="1"/>
</dbReference>
<accession>A0A9N8VWD7</accession>
<evidence type="ECO:0000313" key="5">
    <source>
        <dbReference type="EMBL" id="CAG8463650.1"/>
    </source>
</evidence>
<evidence type="ECO:0000256" key="1">
    <source>
        <dbReference type="PROSITE-ProRule" id="PRU00108"/>
    </source>
</evidence>
<keyword evidence="1 2" id="KW-0371">Homeobox</keyword>
<gene>
    <name evidence="5" type="ORF">CPELLU_LOCUS741</name>
</gene>
<dbReference type="AlphaFoldDB" id="A0A9N8VWD7"/>